<evidence type="ECO:0000256" key="8">
    <source>
        <dbReference type="ARBA" id="ARBA00022989"/>
    </source>
</evidence>
<feature type="transmembrane region" description="Helical" evidence="10">
    <location>
        <begin position="147"/>
        <end position="166"/>
    </location>
</feature>
<keyword evidence="9 10" id="KW-0472">Membrane</keyword>
<dbReference type="PRINTS" id="PR00166">
    <property type="entry name" value="AROAAPRMEASE"/>
</dbReference>
<protein>
    <recommendedName>
        <fullName evidence="10">Aromatic amino acid permease</fullName>
    </recommendedName>
</protein>
<dbReference type="PANTHER" id="PTHR46997">
    <property type="entry name" value="LOW AFFINITY TRYPTOPHAN PERMEASE-RELATED"/>
    <property type="match status" value="1"/>
</dbReference>
<feature type="transmembrane region" description="Helical" evidence="10">
    <location>
        <begin position="43"/>
        <end position="66"/>
    </location>
</feature>
<dbReference type="GO" id="GO:0005886">
    <property type="term" value="C:plasma membrane"/>
    <property type="evidence" value="ECO:0007669"/>
    <property type="project" value="UniProtKB-SubCell"/>
</dbReference>
<feature type="transmembrane region" description="Helical" evidence="10">
    <location>
        <begin position="12"/>
        <end position="31"/>
    </location>
</feature>
<evidence type="ECO:0000256" key="3">
    <source>
        <dbReference type="ARBA" id="ARBA00022448"/>
    </source>
</evidence>
<feature type="transmembrane region" description="Helical" evidence="10">
    <location>
        <begin position="186"/>
        <end position="203"/>
    </location>
</feature>
<keyword evidence="12" id="KW-1185">Reference proteome</keyword>
<proteinExistence type="inferred from homology"/>
<feature type="transmembrane region" description="Helical" evidence="10">
    <location>
        <begin position="345"/>
        <end position="363"/>
    </location>
</feature>
<comment type="function">
    <text evidence="10">Involved in transporting aromatic amino acids across the cytoplasmic membrane.</text>
</comment>
<name>U3AVR0_9VIBR</name>
<dbReference type="OrthoDB" id="18749at2"/>
<feature type="transmembrane region" description="Helical" evidence="10">
    <location>
        <begin position="87"/>
        <end position="107"/>
    </location>
</feature>
<keyword evidence="8 10" id="KW-1133">Transmembrane helix</keyword>
<dbReference type="Proteomes" id="UP000016567">
    <property type="component" value="Unassembled WGS sequence"/>
</dbReference>
<comment type="subcellular location">
    <subcellularLocation>
        <location evidence="1 10">Cell inner membrane</location>
        <topology evidence="1 10">Multi-pass membrane protein</topology>
    </subcellularLocation>
</comment>
<dbReference type="RefSeq" id="WP_021711551.1">
    <property type="nucleotide sequence ID" value="NZ_BAOB01000031.1"/>
</dbReference>
<evidence type="ECO:0000256" key="5">
    <source>
        <dbReference type="ARBA" id="ARBA00022519"/>
    </source>
</evidence>
<keyword evidence="5 10" id="KW-0997">Cell inner membrane</keyword>
<evidence type="ECO:0000256" key="2">
    <source>
        <dbReference type="ARBA" id="ARBA00005452"/>
    </source>
</evidence>
<comment type="similarity">
    <text evidence="2 10">Belongs to the amino acid/polyamine transporter 2 family. Mtr/TnaB/TyrP permease subfamily.</text>
</comment>
<comment type="caution">
    <text evidence="11">The sequence shown here is derived from an EMBL/GenBank/DDBJ whole genome shotgun (WGS) entry which is preliminary data.</text>
</comment>
<dbReference type="Pfam" id="PF03222">
    <property type="entry name" value="Trp_Tyr_perm"/>
    <property type="match status" value="1"/>
</dbReference>
<dbReference type="GO" id="GO:0003333">
    <property type="term" value="P:amino acid transmembrane transport"/>
    <property type="evidence" value="ECO:0007669"/>
    <property type="project" value="InterPro"/>
</dbReference>
<dbReference type="InterPro" id="IPR018227">
    <property type="entry name" value="Amino_acid_transport_2"/>
</dbReference>
<dbReference type="InterPro" id="IPR013059">
    <property type="entry name" value="Trp_tyr_transpt"/>
</dbReference>
<evidence type="ECO:0000256" key="9">
    <source>
        <dbReference type="ARBA" id="ARBA00023136"/>
    </source>
</evidence>
<dbReference type="Gene3D" id="1.20.1740.10">
    <property type="entry name" value="Amino acid/polyamine transporter I"/>
    <property type="match status" value="1"/>
</dbReference>
<feature type="transmembrane region" description="Helical" evidence="10">
    <location>
        <begin position="119"/>
        <end position="138"/>
    </location>
</feature>
<dbReference type="NCBIfam" id="TIGR00837">
    <property type="entry name" value="araaP"/>
    <property type="match status" value="1"/>
</dbReference>
<dbReference type="PANTHER" id="PTHR46997:SF1">
    <property type="entry name" value="LOW AFFINITY TRYPTOPHAN PERMEASE-RELATED"/>
    <property type="match status" value="1"/>
</dbReference>
<evidence type="ECO:0000256" key="10">
    <source>
        <dbReference type="RuleBase" id="RU367149"/>
    </source>
</evidence>
<evidence type="ECO:0000313" key="12">
    <source>
        <dbReference type="Proteomes" id="UP000016567"/>
    </source>
</evidence>
<dbReference type="GO" id="GO:0015173">
    <property type="term" value="F:aromatic amino acid transmembrane transporter activity"/>
    <property type="evidence" value="ECO:0007669"/>
    <property type="project" value="UniProtKB-UniRule"/>
</dbReference>
<evidence type="ECO:0000256" key="1">
    <source>
        <dbReference type="ARBA" id="ARBA00004429"/>
    </source>
</evidence>
<organism evidence="11 12">
    <name type="scientific">Vibrio azureus NBRC 104587</name>
    <dbReference type="NCBI Taxonomy" id="1219077"/>
    <lineage>
        <taxon>Bacteria</taxon>
        <taxon>Pseudomonadati</taxon>
        <taxon>Pseudomonadota</taxon>
        <taxon>Gammaproteobacteria</taxon>
        <taxon>Vibrionales</taxon>
        <taxon>Vibrionaceae</taxon>
        <taxon>Vibrio</taxon>
    </lineage>
</organism>
<evidence type="ECO:0000256" key="6">
    <source>
        <dbReference type="ARBA" id="ARBA00022692"/>
    </source>
</evidence>
<gene>
    <name evidence="11" type="primary">mtr</name>
    <name evidence="11" type="ORF">VAZ01S_094_00070</name>
</gene>
<feature type="transmembrane region" description="Helical" evidence="10">
    <location>
        <begin position="283"/>
        <end position="308"/>
    </location>
</feature>
<keyword evidence="3 10" id="KW-0813">Transport</keyword>
<feature type="transmembrane region" description="Helical" evidence="10">
    <location>
        <begin position="393"/>
        <end position="414"/>
    </location>
</feature>
<accession>U3AVR0</accession>
<reference evidence="11 12" key="1">
    <citation type="submission" date="2013-09" db="EMBL/GenBank/DDBJ databases">
        <title>Whole genome shotgun sequence of Vibrio azureus NBRC 104587.</title>
        <authorList>
            <person name="Isaki S."/>
            <person name="Hosoyama A."/>
            <person name="Numata M."/>
            <person name="Hashimoto M."/>
            <person name="Hosoyama Y."/>
            <person name="Tsuchikane K."/>
            <person name="Noguchi M."/>
            <person name="Hirakata S."/>
            <person name="Ichikawa N."/>
            <person name="Ohji S."/>
            <person name="Yamazoe A."/>
            <person name="Fujita N."/>
        </authorList>
    </citation>
    <scope>NUCLEOTIDE SEQUENCE [LARGE SCALE GENOMIC DNA]</scope>
    <source>
        <strain evidence="11 12">NBRC 104587</strain>
    </source>
</reference>
<evidence type="ECO:0000313" key="11">
    <source>
        <dbReference type="EMBL" id="GAD77815.1"/>
    </source>
</evidence>
<evidence type="ECO:0000256" key="7">
    <source>
        <dbReference type="ARBA" id="ARBA00022970"/>
    </source>
</evidence>
<keyword evidence="7 10" id="KW-0029">Amino-acid transport</keyword>
<keyword evidence="4 10" id="KW-1003">Cell membrane</keyword>
<dbReference type="STRING" id="1219077.VAZ01S_094_00070"/>
<dbReference type="AlphaFoldDB" id="U3AVR0"/>
<keyword evidence="6 10" id="KW-0812">Transmembrane</keyword>
<evidence type="ECO:0000256" key="4">
    <source>
        <dbReference type="ARBA" id="ARBA00022475"/>
    </source>
</evidence>
<feature type="transmembrane region" description="Helical" evidence="10">
    <location>
        <begin position="320"/>
        <end position="339"/>
    </location>
</feature>
<dbReference type="EMBL" id="BATL01000094">
    <property type="protein sequence ID" value="GAD77815.1"/>
    <property type="molecule type" value="Genomic_DNA"/>
</dbReference>
<sequence length="424" mass="46204">MNNSSTTANSPSIYGGACIITCICVGAGMLGLPTAGAGAWTSWSIVVLAISMSLMTLSGCLLLEVYSKFPYKVSFSTVTRTLLGKKVNIINNIAVYFVGSILLYAYITSAGLVFGDLLSINSKAASVMYVLMFSFFVWHSTRWVDRISVLLVIFMALSFVFGVFGLAKNIDFDILWDVGHSSKNNYTLYVASMLPVALASFGFHHSVSSLRDYYRCENKAARALLGGTIISLMVYVLWLIAIYGNLPRNEFAPVIASKGSVDVLLNQLGTAIEVSFVTKVIHAFSMAAILSSFIGVGLGVFDFLADFFKFQDTRAGRTRSWAVTFLPPLICSILFPFGFLTAIGYAAFAAAIWACIIPVLLAVKLRFHPTPELDELRHDNSNQLDFRVKGGNGVLVVCFAFGLSVMVVHIFNVMEQLPSFNGLN</sequence>
<dbReference type="eggNOG" id="COG0814">
    <property type="taxonomic scope" value="Bacteria"/>
</dbReference>
<feature type="transmembrane region" description="Helical" evidence="10">
    <location>
        <begin position="223"/>
        <end position="243"/>
    </location>
</feature>